<evidence type="ECO:0000313" key="3">
    <source>
        <dbReference type="Proteomes" id="UP000315369"/>
    </source>
</evidence>
<accession>A0A540WK59</accession>
<evidence type="ECO:0000256" key="1">
    <source>
        <dbReference type="SAM" id="MobiDB-lite"/>
    </source>
</evidence>
<reference evidence="2 3" key="1">
    <citation type="submission" date="2019-06" db="EMBL/GenBank/DDBJ databases">
        <authorList>
            <person name="Livingstone P."/>
            <person name="Whitworth D."/>
        </authorList>
    </citation>
    <scope>NUCLEOTIDE SEQUENCE [LARGE SCALE GENOMIC DNA]</scope>
    <source>
        <strain evidence="2 3">AM401</strain>
    </source>
</reference>
<organism evidence="2 3">
    <name type="scientific">Myxococcus llanfairpwllgwyngyllgogerychwyrndrobwllllantysiliogogogochensis</name>
    <dbReference type="NCBI Taxonomy" id="2590453"/>
    <lineage>
        <taxon>Bacteria</taxon>
        <taxon>Pseudomonadati</taxon>
        <taxon>Myxococcota</taxon>
        <taxon>Myxococcia</taxon>
        <taxon>Myxococcales</taxon>
        <taxon>Cystobacterineae</taxon>
        <taxon>Myxococcaceae</taxon>
        <taxon>Myxococcus</taxon>
    </lineage>
</organism>
<name>A0A540WK59_9BACT</name>
<comment type="caution">
    <text evidence="2">The sequence shown here is derived from an EMBL/GenBank/DDBJ whole genome shotgun (WGS) entry which is preliminary data.</text>
</comment>
<sequence>MSLHGLNRFALPFTLFLASALLFPALGLVGETQAASRKSAPCGVNRELYLGTYKGRVFKEWQTPLTDEQLKDPLTRMANDALLKNNYTLTVRFQRDARGTYQAETLVQFDSLTPDTVGPSHKDTSSYLLNLDREPAKVEFVVTRRPAKTYATRPQEQPRTGGIEKTTSRPRPTSHTLVFKETLALDALDCDSGGVPQRLLFTRTIGGQQPIVETRELFRTK</sequence>
<feature type="region of interest" description="Disordered" evidence="1">
    <location>
        <begin position="149"/>
        <end position="174"/>
    </location>
</feature>
<proteinExistence type="predicted"/>
<dbReference type="RefSeq" id="WP_141648770.1">
    <property type="nucleotide sequence ID" value="NZ_VIFM01000351.1"/>
</dbReference>
<gene>
    <name evidence="2" type="ORF">FJV41_44815</name>
</gene>
<dbReference type="Proteomes" id="UP000315369">
    <property type="component" value="Unassembled WGS sequence"/>
</dbReference>
<evidence type="ECO:0000313" key="2">
    <source>
        <dbReference type="EMBL" id="TQF09388.1"/>
    </source>
</evidence>
<dbReference type="EMBL" id="VIFM01000351">
    <property type="protein sequence ID" value="TQF09388.1"/>
    <property type="molecule type" value="Genomic_DNA"/>
</dbReference>
<dbReference type="OrthoDB" id="5381325at2"/>
<dbReference type="AlphaFoldDB" id="A0A540WK59"/>
<keyword evidence="3" id="KW-1185">Reference proteome</keyword>
<protein>
    <submittedName>
        <fullName evidence="2">Uncharacterized protein</fullName>
    </submittedName>
</protein>